<name>A0AAJ2N721_9BACL</name>
<reference evidence="2" key="1">
    <citation type="submission" date="2023-09" db="EMBL/GenBank/DDBJ databases">
        <title>Paenibacillus sp. chi10 Genome sequencing and assembly.</title>
        <authorList>
            <person name="Kim I."/>
        </authorList>
    </citation>
    <scope>NUCLEOTIDE SEQUENCE [LARGE SCALE GENOMIC DNA]</scope>
    <source>
        <strain evidence="2">chi10</strain>
    </source>
</reference>
<dbReference type="SUPFAM" id="SSF100985">
    <property type="entry name" value="Sporulation inhibitor Sda"/>
    <property type="match status" value="1"/>
</dbReference>
<keyword evidence="1" id="KW-0649">Protein kinase inhibitor</keyword>
<dbReference type="Pfam" id="PF08970">
    <property type="entry name" value="Sda"/>
    <property type="match status" value="1"/>
</dbReference>
<dbReference type="InterPro" id="IPR015064">
    <property type="entry name" value="Sda"/>
</dbReference>
<protein>
    <submittedName>
        <fullName evidence="1">Sporulation histidine kinase inhibitor Sda</fullName>
    </submittedName>
</protein>
<comment type="caution">
    <text evidence="1">The sequence shown here is derived from an EMBL/GenBank/DDBJ whole genome shotgun (WGS) entry which is preliminary data.</text>
</comment>
<evidence type="ECO:0000313" key="2">
    <source>
        <dbReference type="Proteomes" id="UP001250538"/>
    </source>
</evidence>
<dbReference type="EMBL" id="JAVYAA010000008">
    <property type="protein sequence ID" value="MDT8979576.1"/>
    <property type="molecule type" value="Genomic_DNA"/>
</dbReference>
<gene>
    <name evidence="1" type="ORF">RQP50_25425</name>
</gene>
<dbReference type="GO" id="GO:0004860">
    <property type="term" value="F:protein kinase inhibitor activity"/>
    <property type="evidence" value="ECO:0007669"/>
    <property type="project" value="UniProtKB-KW"/>
</dbReference>
<dbReference type="Proteomes" id="UP001250538">
    <property type="component" value="Unassembled WGS sequence"/>
</dbReference>
<sequence>MALLSDELLIDSYEQAIRLRLDEEFIALLLEEMKRRCLCPTLFRIPVCT</sequence>
<dbReference type="AlphaFoldDB" id="A0AAJ2N721"/>
<keyword evidence="2" id="KW-1185">Reference proteome</keyword>
<evidence type="ECO:0000313" key="1">
    <source>
        <dbReference type="EMBL" id="MDT8979576.1"/>
    </source>
</evidence>
<dbReference type="InterPro" id="IPR036916">
    <property type="entry name" value="Sda_sf"/>
</dbReference>
<dbReference type="RefSeq" id="WP_028533731.1">
    <property type="nucleotide sequence ID" value="NZ_JAVYAA010000008.1"/>
</dbReference>
<accession>A0AAJ2N721</accession>
<organism evidence="1 2">
    <name type="scientific">Paenibacillus suaedae</name>
    <dbReference type="NCBI Taxonomy" id="3077233"/>
    <lineage>
        <taxon>Bacteria</taxon>
        <taxon>Bacillati</taxon>
        <taxon>Bacillota</taxon>
        <taxon>Bacilli</taxon>
        <taxon>Bacillales</taxon>
        <taxon>Paenibacillaceae</taxon>
        <taxon>Paenibacillus</taxon>
    </lineage>
</organism>
<dbReference type="Gene3D" id="1.10.287.1100">
    <property type="entry name" value="Sporulation inhibitor A"/>
    <property type="match status" value="1"/>
</dbReference>
<proteinExistence type="predicted"/>